<dbReference type="PRINTS" id="PR01415">
    <property type="entry name" value="ANKYRIN"/>
</dbReference>
<sequence length="1452" mass="162549">MEAPIHEDNASYRSLSHRDYTIAWISALPTEMAVAEAMLDERYPDLQTPPNDDNTYIFGRMHSHNIIIACLPAGVYGTTSAATVASQIRTTFPSLRFGLMVGIGGGVASEDADIRLGDVVVSKPTGTFGGVIQYDYGKALHDGCFERIGMLNKPPLVLLTAVSTLQAAHMLRPSRIPELISEMVMKYPIMKDKFTYPSDAQDMLFDPKSDHADSGNTCANCDTSRQVKRVTRHSHDPAIHYGLIASGNQVMKDGQLRDSLAQKLGVLCFEMEAAGLMENFPCLVIRGICDYADSHKNKQWQPYAAATAAAYAKELLSIIHVKQLVDTPTAWMTDSFYYRGEVSAGAKFARSGPIQRRHAQDYERLFEKISNYDHEKVHRRLSHKRLTGTTQWFLDHPDFEAWFTEKSISYLWCSGKIGSGKTMIALVALGFPLTAVVDAAKYRNSELPTATVFFYCQNEQDESLQAPAILSSFIKQLCEFMRRTSNSFPEGALQELQKFFGNDRIVPDFEDLKDLFMHIFYQVPNTIYVVDGIDMLDRNNSKRLLKLIQSIFCGRKSLEGSRILLLSRDHIEGYINISTFMPGIRQISTSTNILADIKHFIDMSIVDKTMDRKLTDDHLLLEELKSTLLAESTGMFLWVYLQLEIIWSTCFTDAEIRLALSQLPKDLEETYQYCIQRINLQDNRTVKVLKWVRFAARPLHIEELKEAVAFDILDSAWNPERVPQQDFIIGCCANLVVLDPMDHCVRFAHSSVKQYLTKHRGEFLPNYPISEDHGELECGEFCIAYLSFSDFSMSVEKYGHQQISAVVPKPAFLVGEAVGPTLSRLFRIPKQNKGTITLSFPSIRTASTPTRSQFMFLNYAIMYWALQTRHIKQSSPVWDKFEQLATHPNETWKFHPWVMTGPSIHSRLHGLLGWAVKERHEPLLSIALDSGKYIRQVCNLPLVEERLPPLHLASKLGYYDIVKSLLGICHVNSLDVEDCTALHHASSRGHIDIVSLILKTKGAIVDPFSKSGVTPLWFASANGHDNVVSILIENKADIETTDNQHDQTPLLQAALKGHDSVVSILIKNKANLEARNNPHDQTPLLNAAEKGHDNVVSLLIKNQANIEATDTLIGQTPLLKAIENGHDNIVSLLIKNKANIEARDNLHDQTPLLQAAEKGHDNIVSLLLKNKANIEACNPRGQTPLGQAAENGHYSTVELLVRNGANIEAKTGLYSQTPLCQATEKGHYSVVEFLVRNGANIEERDIQYGQTPLCQAAEKGHYSVVEFLTRNGAKIEARDIRRGQTPLCKAAENDHYSVVEFLVRNGASIEARDDLYGQTPLCQAAKKGHYSVVEFLTRNGANIEAIDTRRGQTPLCQAAENGHFSVVEFLVRNGANIEARDDLYGQTPLCQAAENGHFSVVEFLVRNGANIEARDDLYGQTPLYQAANKGHYSIVEFLIRNGSRMDQGKLTV</sequence>
<evidence type="ECO:0000256" key="1">
    <source>
        <dbReference type="ARBA" id="ARBA00022737"/>
    </source>
</evidence>
<dbReference type="Pfam" id="PF01048">
    <property type="entry name" value="PNP_UDP_1"/>
    <property type="match status" value="1"/>
</dbReference>
<evidence type="ECO:0000256" key="2">
    <source>
        <dbReference type="ARBA" id="ARBA00023043"/>
    </source>
</evidence>
<dbReference type="Pfam" id="PF00023">
    <property type="entry name" value="Ank"/>
    <property type="match status" value="1"/>
</dbReference>
<feature type="repeat" description="ANK" evidence="3">
    <location>
        <begin position="1147"/>
        <end position="1179"/>
    </location>
</feature>
<protein>
    <submittedName>
        <fullName evidence="7">Ankyrin repeat-containing protein, putative</fullName>
    </submittedName>
</protein>
<accession>B6QTF2</accession>
<dbReference type="InterPro" id="IPR002110">
    <property type="entry name" value="Ankyrin_rpt"/>
</dbReference>
<evidence type="ECO:0000256" key="3">
    <source>
        <dbReference type="PROSITE-ProRule" id="PRU00023"/>
    </source>
</evidence>
<feature type="domain" description="GPI inositol-deacylase winged helix" evidence="5">
    <location>
        <begin position="687"/>
        <end position="759"/>
    </location>
</feature>
<dbReference type="HOGENOM" id="CLU_000288_34_2_1"/>
<feature type="repeat" description="ANK" evidence="3">
    <location>
        <begin position="1214"/>
        <end position="1246"/>
    </location>
</feature>
<feature type="repeat" description="ANK" evidence="3">
    <location>
        <begin position="1418"/>
        <end position="1450"/>
    </location>
</feature>
<dbReference type="InterPro" id="IPR054471">
    <property type="entry name" value="GPIID_WHD"/>
</dbReference>
<feature type="repeat" description="ANK" evidence="3">
    <location>
        <begin position="1248"/>
        <end position="1280"/>
    </location>
</feature>
<organism evidence="7 8">
    <name type="scientific">Talaromyces marneffei (strain ATCC 18224 / CBS 334.59 / QM 7333)</name>
    <name type="common">Penicillium marneffei</name>
    <dbReference type="NCBI Taxonomy" id="441960"/>
    <lineage>
        <taxon>Eukaryota</taxon>
        <taxon>Fungi</taxon>
        <taxon>Dikarya</taxon>
        <taxon>Ascomycota</taxon>
        <taxon>Pezizomycotina</taxon>
        <taxon>Eurotiomycetes</taxon>
        <taxon>Eurotiomycetidae</taxon>
        <taxon>Eurotiales</taxon>
        <taxon>Trichocomaceae</taxon>
        <taxon>Talaromyces</taxon>
        <taxon>Talaromyces sect. Talaromyces</taxon>
    </lineage>
</organism>
<evidence type="ECO:0000313" key="8">
    <source>
        <dbReference type="Proteomes" id="UP000001294"/>
    </source>
</evidence>
<name>B6QTF2_TALMQ</name>
<keyword evidence="8" id="KW-1185">Reference proteome</keyword>
<keyword evidence="2 3" id="KW-0040">ANK repeat</keyword>
<dbReference type="PROSITE" id="PS50088">
    <property type="entry name" value="ANK_REPEAT"/>
    <property type="match status" value="13"/>
</dbReference>
<dbReference type="STRING" id="441960.B6QTF2"/>
<dbReference type="PhylomeDB" id="B6QTF2"/>
<dbReference type="Gene3D" id="3.40.50.300">
    <property type="entry name" value="P-loop containing nucleotide triphosphate hydrolases"/>
    <property type="match status" value="1"/>
</dbReference>
<dbReference type="PANTHER" id="PTHR24126">
    <property type="entry name" value="ANKYRIN REPEAT, PH AND SEC7 DOMAIN CONTAINING PROTEIN SECG-RELATED"/>
    <property type="match status" value="1"/>
</dbReference>
<dbReference type="SUPFAM" id="SSF53167">
    <property type="entry name" value="Purine and uridine phosphorylases"/>
    <property type="match status" value="1"/>
</dbReference>
<dbReference type="Pfam" id="PF12796">
    <property type="entry name" value="Ank_2"/>
    <property type="match status" value="5"/>
</dbReference>
<dbReference type="InterPro" id="IPR035994">
    <property type="entry name" value="Nucleoside_phosphorylase_sf"/>
</dbReference>
<evidence type="ECO:0000259" key="6">
    <source>
        <dbReference type="Pfam" id="PF24883"/>
    </source>
</evidence>
<feature type="repeat" description="ANK" evidence="3">
    <location>
        <begin position="1384"/>
        <end position="1416"/>
    </location>
</feature>
<dbReference type="InterPro" id="IPR056884">
    <property type="entry name" value="NPHP3-like_N"/>
</dbReference>
<feature type="repeat" description="ANK" evidence="3">
    <location>
        <begin position="1350"/>
        <end position="1382"/>
    </location>
</feature>
<evidence type="ECO:0000259" key="5">
    <source>
        <dbReference type="Pfam" id="PF22939"/>
    </source>
</evidence>
<dbReference type="GO" id="GO:0009116">
    <property type="term" value="P:nucleoside metabolic process"/>
    <property type="evidence" value="ECO:0007669"/>
    <property type="project" value="InterPro"/>
</dbReference>
<evidence type="ECO:0000259" key="4">
    <source>
        <dbReference type="Pfam" id="PF01048"/>
    </source>
</evidence>
<feature type="repeat" description="ANK" evidence="3">
    <location>
        <begin position="1113"/>
        <end position="1145"/>
    </location>
</feature>
<gene>
    <name evidence="7" type="ORF">PMAA_004660</name>
</gene>
<dbReference type="InterPro" id="IPR000845">
    <property type="entry name" value="Nucleoside_phosphorylase_d"/>
</dbReference>
<feature type="repeat" description="ANK" evidence="3">
    <location>
        <begin position="1011"/>
        <end position="1043"/>
    </location>
</feature>
<dbReference type="Gene3D" id="3.40.50.1580">
    <property type="entry name" value="Nucleoside phosphorylase domain"/>
    <property type="match status" value="1"/>
</dbReference>
<dbReference type="Gene3D" id="1.25.40.20">
    <property type="entry name" value="Ankyrin repeat-containing domain"/>
    <property type="match status" value="6"/>
</dbReference>
<dbReference type="InterPro" id="IPR027417">
    <property type="entry name" value="P-loop_NTPase"/>
</dbReference>
<feature type="repeat" description="ANK" evidence="3">
    <location>
        <begin position="1180"/>
        <end position="1212"/>
    </location>
</feature>
<keyword evidence="1" id="KW-0677">Repeat</keyword>
<feature type="domain" description="Nephrocystin 3-like N-terminal" evidence="6">
    <location>
        <begin position="388"/>
        <end position="568"/>
    </location>
</feature>
<dbReference type="GO" id="GO:0003824">
    <property type="term" value="F:catalytic activity"/>
    <property type="evidence" value="ECO:0007669"/>
    <property type="project" value="InterPro"/>
</dbReference>
<reference evidence="8" key="1">
    <citation type="journal article" date="2015" name="Genome Announc.">
        <title>Genome sequence of the AIDS-associated pathogen Penicillium marneffei (ATCC18224) and its near taxonomic relative Talaromyces stipitatus (ATCC10500).</title>
        <authorList>
            <person name="Nierman W.C."/>
            <person name="Fedorova-Abrams N.D."/>
            <person name="Andrianopoulos A."/>
        </authorList>
    </citation>
    <scope>NUCLEOTIDE SEQUENCE [LARGE SCALE GENOMIC DNA]</scope>
    <source>
        <strain evidence="8">ATCC 18224 / CBS 334.59 / QM 7333</strain>
    </source>
</reference>
<dbReference type="Pfam" id="PF22939">
    <property type="entry name" value="WHD_GPIID"/>
    <property type="match status" value="1"/>
</dbReference>
<feature type="domain" description="Nucleoside phosphorylase" evidence="4">
    <location>
        <begin position="22"/>
        <end position="316"/>
    </location>
</feature>
<dbReference type="SUPFAM" id="SSF48403">
    <property type="entry name" value="Ankyrin repeat"/>
    <property type="match status" value="2"/>
</dbReference>
<dbReference type="OrthoDB" id="4222114at2759"/>
<dbReference type="SMART" id="SM00248">
    <property type="entry name" value="ANK"/>
    <property type="match status" value="15"/>
</dbReference>
<feature type="repeat" description="ANK" evidence="3">
    <location>
        <begin position="1079"/>
        <end position="1111"/>
    </location>
</feature>
<evidence type="ECO:0000313" key="7">
    <source>
        <dbReference type="EMBL" id="EEA19687.1"/>
    </source>
</evidence>
<feature type="repeat" description="ANK" evidence="3">
    <location>
        <begin position="1316"/>
        <end position="1348"/>
    </location>
</feature>
<dbReference type="InterPro" id="IPR036770">
    <property type="entry name" value="Ankyrin_rpt-contain_sf"/>
</dbReference>
<dbReference type="Proteomes" id="UP000001294">
    <property type="component" value="Unassembled WGS sequence"/>
</dbReference>
<feature type="repeat" description="ANK" evidence="3">
    <location>
        <begin position="1282"/>
        <end position="1314"/>
    </location>
</feature>
<dbReference type="PROSITE" id="PS50297">
    <property type="entry name" value="ANK_REP_REGION"/>
    <property type="match status" value="13"/>
</dbReference>
<dbReference type="PANTHER" id="PTHR24126:SF14">
    <property type="entry name" value="ANK_REP_REGION DOMAIN-CONTAINING PROTEIN"/>
    <property type="match status" value="1"/>
</dbReference>
<proteinExistence type="predicted"/>
<dbReference type="EMBL" id="DS995905">
    <property type="protein sequence ID" value="EEA19687.1"/>
    <property type="molecule type" value="Genomic_DNA"/>
</dbReference>
<dbReference type="VEuPathDB" id="FungiDB:PMAA_004660"/>
<dbReference type="Pfam" id="PF24883">
    <property type="entry name" value="NPHP3_N"/>
    <property type="match status" value="1"/>
</dbReference>
<feature type="repeat" description="ANK" evidence="3">
    <location>
        <begin position="1045"/>
        <end position="1077"/>
    </location>
</feature>